<organism evidence="2 3">
    <name type="scientific">Streptomyces glaucosporus</name>
    <dbReference type="NCBI Taxonomy" id="284044"/>
    <lineage>
        <taxon>Bacteria</taxon>
        <taxon>Bacillati</taxon>
        <taxon>Actinomycetota</taxon>
        <taxon>Actinomycetes</taxon>
        <taxon>Kitasatosporales</taxon>
        <taxon>Streptomycetaceae</taxon>
        <taxon>Streptomyces</taxon>
    </lineage>
</organism>
<accession>A0ABN3II90</accession>
<dbReference type="EMBL" id="BAAATJ010000015">
    <property type="protein sequence ID" value="GAA2404009.1"/>
    <property type="molecule type" value="Genomic_DNA"/>
</dbReference>
<protein>
    <recommendedName>
        <fullName evidence="4">DUF2795 domain-containing protein</fullName>
    </recommendedName>
</protein>
<keyword evidence="3" id="KW-1185">Reference proteome</keyword>
<gene>
    <name evidence="2" type="ORF">GCM10010420_34260</name>
</gene>
<feature type="compositionally biased region" description="Basic and acidic residues" evidence="1">
    <location>
        <begin position="7"/>
        <end position="18"/>
    </location>
</feature>
<dbReference type="Proteomes" id="UP001500058">
    <property type="component" value="Unassembled WGS sequence"/>
</dbReference>
<dbReference type="InterPro" id="IPR021527">
    <property type="entry name" value="DUF2795"/>
</dbReference>
<proteinExistence type="predicted"/>
<evidence type="ECO:0008006" key="4">
    <source>
        <dbReference type="Google" id="ProtNLM"/>
    </source>
</evidence>
<name>A0ABN3II90_9ACTN</name>
<evidence type="ECO:0000313" key="3">
    <source>
        <dbReference type="Proteomes" id="UP001500058"/>
    </source>
</evidence>
<feature type="region of interest" description="Disordered" evidence="1">
    <location>
        <begin position="1"/>
        <end position="83"/>
    </location>
</feature>
<sequence>MGAPADHCLDLREDDMATHGKNKTGPIRDDELKQEMEGELRASRSTRMEEDHELQPSGEDQPDVDRAPNTVLTGGTPPGMNQDDVEVRSELARHLGKELYPADRDAVLDTLRRNNAPDRLLGLAGKLPAGQEFQNVQDIARALGLGVEDVTHRT</sequence>
<dbReference type="Pfam" id="PF11387">
    <property type="entry name" value="DUF2795"/>
    <property type="match status" value="1"/>
</dbReference>
<evidence type="ECO:0000313" key="2">
    <source>
        <dbReference type="EMBL" id="GAA2404009.1"/>
    </source>
</evidence>
<comment type="caution">
    <text evidence="2">The sequence shown here is derived from an EMBL/GenBank/DDBJ whole genome shotgun (WGS) entry which is preliminary data.</text>
</comment>
<feature type="compositionally biased region" description="Basic and acidic residues" evidence="1">
    <location>
        <begin position="26"/>
        <end position="54"/>
    </location>
</feature>
<reference evidence="2 3" key="1">
    <citation type="journal article" date="2019" name="Int. J. Syst. Evol. Microbiol.">
        <title>The Global Catalogue of Microorganisms (GCM) 10K type strain sequencing project: providing services to taxonomists for standard genome sequencing and annotation.</title>
        <authorList>
            <consortium name="The Broad Institute Genomics Platform"/>
            <consortium name="The Broad Institute Genome Sequencing Center for Infectious Disease"/>
            <person name="Wu L."/>
            <person name="Ma J."/>
        </authorList>
    </citation>
    <scope>NUCLEOTIDE SEQUENCE [LARGE SCALE GENOMIC DNA]</scope>
    <source>
        <strain evidence="2 3">JCM 6921</strain>
    </source>
</reference>
<evidence type="ECO:0000256" key="1">
    <source>
        <dbReference type="SAM" id="MobiDB-lite"/>
    </source>
</evidence>